<accession>A0A1W5D444</accession>
<dbReference type="Proteomes" id="UP000192927">
    <property type="component" value="Unassembled WGS sequence"/>
</dbReference>
<reference evidence="3" key="1">
    <citation type="submission" date="2017-03" db="EMBL/GenBank/DDBJ databases">
        <authorList>
            <person name="Sharma R."/>
            <person name="Thines M."/>
        </authorList>
    </citation>
    <scope>NUCLEOTIDE SEQUENCE [LARGE SCALE GENOMIC DNA]</scope>
</reference>
<proteinExistence type="predicted"/>
<name>A0A1W5D444_9LECA</name>
<sequence length="542" mass="60321">METPLTSKDFPLPQVLEALAPYIKTRHEALRIRRILSLYLTSHIKSADGEVVNNVILSAPGGAVQVPKVPIELSGLRKDYLRALQANIKARNEHKELTRDAVDAKSGAASHSKSTYSRGVEDRAERLGTYLSLLQERRVYEKLSILRDYLEILGKKGVATPEYLSTDRMRNDLPPMPEAPSVALRSVSPDSDTEILIHRLERTVLQAKHALETEKSLIAKLKDEQETTATSVESPAVVPESGSKVAALCRTRDELIKWMEEQLAKSSQMNEDASLKDSDLNLKGEDGDIDERKAAVAVKYEQYMEARKGMIAAASEVVSNEGQGEGDKEDQVVDPHIETDRQDNDQQATWILPYLTEYLIPSAGSQKAFLQQESHIAKTLSTQQNLTTQLLDRLANESHLLPNYPLLARQPRFRNSVAALGSKQLSPPLHEFRSVYEARAWAFAADAARSATHEVVQERLEHGFTYVENARDVLDELRKVLGSDCVDEEGRGESIDLDDMAVSETMVKRRQPPKSKMPARRGSEGIWSGMNGKVGLRSANPV</sequence>
<evidence type="ECO:0000313" key="2">
    <source>
        <dbReference type="EMBL" id="SLM37770.1"/>
    </source>
</evidence>
<feature type="region of interest" description="Disordered" evidence="1">
    <location>
        <begin position="506"/>
        <end position="542"/>
    </location>
</feature>
<protein>
    <submittedName>
        <fullName evidence="2">Uncharacterized protein</fullName>
    </submittedName>
</protein>
<keyword evidence="3" id="KW-1185">Reference proteome</keyword>
<evidence type="ECO:0000313" key="3">
    <source>
        <dbReference type="Proteomes" id="UP000192927"/>
    </source>
</evidence>
<evidence type="ECO:0000256" key="1">
    <source>
        <dbReference type="SAM" id="MobiDB-lite"/>
    </source>
</evidence>
<dbReference type="EMBL" id="FWEW01001890">
    <property type="protein sequence ID" value="SLM37770.1"/>
    <property type="molecule type" value="Genomic_DNA"/>
</dbReference>
<feature type="compositionally biased region" description="Basic residues" evidence="1">
    <location>
        <begin position="508"/>
        <end position="519"/>
    </location>
</feature>
<dbReference type="AlphaFoldDB" id="A0A1W5D444"/>
<organism evidence="2 3">
    <name type="scientific">Lasallia pustulata</name>
    <dbReference type="NCBI Taxonomy" id="136370"/>
    <lineage>
        <taxon>Eukaryota</taxon>
        <taxon>Fungi</taxon>
        <taxon>Dikarya</taxon>
        <taxon>Ascomycota</taxon>
        <taxon>Pezizomycotina</taxon>
        <taxon>Lecanoromycetes</taxon>
        <taxon>OSLEUM clade</taxon>
        <taxon>Umbilicariomycetidae</taxon>
        <taxon>Umbilicariales</taxon>
        <taxon>Umbilicariaceae</taxon>
        <taxon>Lasallia</taxon>
    </lineage>
</organism>